<feature type="signal peptide" evidence="2">
    <location>
        <begin position="1"/>
        <end position="27"/>
    </location>
</feature>
<name>A0ABY4VKF6_9BURK</name>
<protein>
    <submittedName>
        <fullName evidence="3">Tripartite tricarboxylate transporter substrate binding protein</fullName>
    </submittedName>
</protein>
<dbReference type="Proteomes" id="UP001056648">
    <property type="component" value="Chromosome 1"/>
</dbReference>
<evidence type="ECO:0000256" key="2">
    <source>
        <dbReference type="SAM" id="SignalP"/>
    </source>
</evidence>
<dbReference type="EMBL" id="CP098735">
    <property type="protein sequence ID" value="USE77540.1"/>
    <property type="molecule type" value="Genomic_DNA"/>
</dbReference>
<dbReference type="SUPFAM" id="SSF53850">
    <property type="entry name" value="Periplasmic binding protein-like II"/>
    <property type="match status" value="1"/>
</dbReference>
<dbReference type="Pfam" id="PF03401">
    <property type="entry name" value="TctC"/>
    <property type="match status" value="1"/>
</dbReference>
<keyword evidence="2" id="KW-0732">Signal</keyword>
<sequence length="333" mass="33984">MHSHSTATSAASATVAALAAVGLIAVAAPGAASAEGYPNKPIRLVIGYTPAGAADFVARVVGEAMSKELGQPVVVENKPGAGSTLASAWLAQAPADGYTLGLATATIYGMDQHLYKVKYKADSFTPITRLTISPLILAVNKDLGITDVKTLAAKAKANPGKFNYASSGIGGSPHVAGLSFANAIGVDMTHVPYKGGAPALQAVAAGEVEFSFGTASSVLPLGTQGVVKMIGVTTPQRSAVAPGLPTIAELGLPGFDYTFWFGLFGPAGLPKDVTDKLYAAATKVLADPAIRTRLVDNGSEPAPSRSPAEFKQWAQQDGKVALQRTVQAGVKID</sequence>
<dbReference type="InterPro" id="IPR042100">
    <property type="entry name" value="Bug_dom1"/>
</dbReference>
<comment type="similarity">
    <text evidence="1">Belongs to the UPF0065 (bug) family.</text>
</comment>
<feature type="chain" id="PRO_5046604113" evidence="2">
    <location>
        <begin position="28"/>
        <end position="333"/>
    </location>
</feature>
<gene>
    <name evidence="3" type="ORF">NDR89_00310</name>
</gene>
<accession>A0ABY4VKF6</accession>
<dbReference type="InterPro" id="IPR005064">
    <property type="entry name" value="BUG"/>
</dbReference>
<proteinExistence type="inferred from homology"/>
<evidence type="ECO:0000256" key="1">
    <source>
        <dbReference type="ARBA" id="ARBA00006987"/>
    </source>
</evidence>
<dbReference type="PANTHER" id="PTHR42928">
    <property type="entry name" value="TRICARBOXYLATE-BINDING PROTEIN"/>
    <property type="match status" value="1"/>
</dbReference>
<dbReference type="Gene3D" id="3.40.190.10">
    <property type="entry name" value="Periplasmic binding protein-like II"/>
    <property type="match status" value="1"/>
</dbReference>
<organism evidence="3 4">
    <name type="scientific">Cupriavidus gilardii</name>
    <dbReference type="NCBI Taxonomy" id="82541"/>
    <lineage>
        <taxon>Bacteria</taxon>
        <taxon>Pseudomonadati</taxon>
        <taxon>Pseudomonadota</taxon>
        <taxon>Betaproteobacteria</taxon>
        <taxon>Burkholderiales</taxon>
        <taxon>Burkholderiaceae</taxon>
        <taxon>Cupriavidus</taxon>
    </lineage>
</organism>
<evidence type="ECO:0000313" key="4">
    <source>
        <dbReference type="Proteomes" id="UP001056648"/>
    </source>
</evidence>
<dbReference type="CDD" id="cd07012">
    <property type="entry name" value="PBP2_Bug_TTT"/>
    <property type="match status" value="1"/>
</dbReference>
<keyword evidence="4" id="KW-1185">Reference proteome</keyword>
<dbReference type="PIRSF" id="PIRSF017082">
    <property type="entry name" value="YflP"/>
    <property type="match status" value="1"/>
</dbReference>
<reference evidence="3" key="1">
    <citation type="submission" date="2022-06" db="EMBL/GenBank/DDBJ databases">
        <title>Complete genome sequence and characterization of Cupriavidus gilardii QJ1 isolated from contaminating cells.</title>
        <authorList>
            <person name="Qi J."/>
        </authorList>
    </citation>
    <scope>NUCLEOTIDE SEQUENCE</scope>
    <source>
        <strain evidence="3">QJ1</strain>
    </source>
</reference>
<dbReference type="Gene3D" id="3.40.190.150">
    <property type="entry name" value="Bordetella uptake gene, domain 1"/>
    <property type="match status" value="1"/>
</dbReference>
<evidence type="ECO:0000313" key="3">
    <source>
        <dbReference type="EMBL" id="USE77540.1"/>
    </source>
</evidence>
<dbReference type="PANTHER" id="PTHR42928:SF5">
    <property type="entry name" value="BLR1237 PROTEIN"/>
    <property type="match status" value="1"/>
</dbReference>
<dbReference type="RefSeq" id="WP_232963322.1">
    <property type="nucleotide sequence ID" value="NZ_CP083437.1"/>
</dbReference>